<feature type="active site" description="Proton donor/acceptor" evidence="5">
    <location>
        <position position="137"/>
    </location>
</feature>
<feature type="binding site" evidence="5">
    <location>
        <position position="180"/>
    </location>
    <ligand>
        <name>NADP(+)</name>
        <dbReference type="ChEBI" id="CHEBI:58349"/>
    </ligand>
</feature>
<name>A0ABV6PZ89_9DEIN</name>
<evidence type="ECO:0000256" key="3">
    <source>
        <dbReference type="ARBA" id="ARBA00023002"/>
    </source>
</evidence>
<evidence type="ECO:0000256" key="1">
    <source>
        <dbReference type="ARBA" id="ARBA00005959"/>
    </source>
</evidence>
<feature type="site" description="Important for catalytic activity" evidence="5">
    <location>
        <position position="110"/>
    </location>
</feature>
<dbReference type="EC" id="1.1.1.271" evidence="5"/>
<keyword evidence="8" id="KW-1185">Reference proteome</keyword>
<keyword evidence="2 5" id="KW-0521">NADP</keyword>
<feature type="binding site" evidence="5">
    <location>
        <begin position="106"/>
        <end position="109"/>
    </location>
    <ligand>
        <name>NADP(+)</name>
        <dbReference type="ChEBI" id="CHEBI:58349"/>
    </ligand>
</feature>
<feature type="binding site" evidence="5">
    <location>
        <position position="210"/>
    </location>
    <ligand>
        <name>substrate</name>
    </ligand>
</feature>
<dbReference type="RefSeq" id="WP_188847972.1">
    <property type="nucleotide sequence ID" value="NZ_BMPJ01000027.1"/>
</dbReference>
<dbReference type="CDD" id="cd05239">
    <property type="entry name" value="GDP_FS_SDR_e"/>
    <property type="match status" value="1"/>
</dbReference>
<feature type="binding site" evidence="5">
    <location>
        <position position="203"/>
    </location>
    <ligand>
        <name>substrate</name>
    </ligand>
</feature>
<dbReference type="Gene3D" id="3.90.25.10">
    <property type="entry name" value="UDP-galactose 4-epimerase, domain 1"/>
    <property type="match status" value="1"/>
</dbReference>
<dbReference type="Pfam" id="PF01370">
    <property type="entry name" value="Epimerase"/>
    <property type="match status" value="1"/>
</dbReference>
<dbReference type="HAMAP" id="MF_00956">
    <property type="entry name" value="GDP_fucose_synth"/>
    <property type="match status" value="1"/>
</dbReference>
<comment type="catalytic activity">
    <reaction evidence="5">
        <text>GDP-beta-L-fucose + NADP(+) = GDP-4-dehydro-alpha-D-rhamnose + NADPH + H(+)</text>
        <dbReference type="Rhea" id="RHEA:18885"/>
        <dbReference type="ChEBI" id="CHEBI:15378"/>
        <dbReference type="ChEBI" id="CHEBI:57273"/>
        <dbReference type="ChEBI" id="CHEBI:57783"/>
        <dbReference type="ChEBI" id="CHEBI:57964"/>
        <dbReference type="ChEBI" id="CHEBI:58349"/>
        <dbReference type="EC" id="1.1.1.271"/>
    </reaction>
</comment>
<dbReference type="Gene3D" id="3.40.50.720">
    <property type="entry name" value="NAD(P)-binding Rossmann-like Domain"/>
    <property type="match status" value="1"/>
</dbReference>
<dbReference type="PANTHER" id="PTHR43238:SF1">
    <property type="entry name" value="GDP-L-FUCOSE SYNTHASE"/>
    <property type="match status" value="1"/>
</dbReference>
<evidence type="ECO:0000313" key="8">
    <source>
        <dbReference type="Proteomes" id="UP001589830"/>
    </source>
</evidence>
<proteinExistence type="inferred from homology"/>
<feature type="binding site" evidence="5">
    <location>
        <position position="188"/>
    </location>
    <ligand>
        <name>substrate</name>
    </ligand>
</feature>
<reference evidence="7 8" key="1">
    <citation type="submission" date="2024-09" db="EMBL/GenBank/DDBJ databases">
        <authorList>
            <person name="Sun Q."/>
            <person name="Mori K."/>
        </authorList>
    </citation>
    <scope>NUCLEOTIDE SEQUENCE [LARGE SCALE GENOMIC DNA]</scope>
    <source>
        <strain evidence="7 8">NCAIM B.02340</strain>
    </source>
</reference>
<dbReference type="InterPro" id="IPR001509">
    <property type="entry name" value="Epimerase_deHydtase"/>
</dbReference>
<accession>A0ABV6PZ89</accession>
<evidence type="ECO:0000256" key="4">
    <source>
        <dbReference type="ARBA" id="ARBA00023235"/>
    </source>
</evidence>
<comment type="caution">
    <text evidence="7">The sequence shown here is derived from an EMBL/GenBank/DDBJ whole genome shotgun (WGS) entry which is preliminary data.</text>
</comment>
<feature type="binding site" evidence="5">
    <location>
        <position position="141"/>
    </location>
    <ligand>
        <name>NADP(+)</name>
        <dbReference type="ChEBI" id="CHEBI:58349"/>
    </ligand>
</feature>
<dbReference type="InterPro" id="IPR036291">
    <property type="entry name" value="NAD(P)-bd_dom_sf"/>
</dbReference>
<feature type="binding site" evidence="5">
    <location>
        <position position="270"/>
    </location>
    <ligand>
        <name>substrate</name>
    </ligand>
</feature>
<evidence type="ECO:0000256" key="5">
    <source>
        <dbReference type="HAMAP-Rule" id="MF_00956"/>
    </source>
</evidence>
<keyword evidence="5" id="KW-0511">Multifunctional enzyme</keyword>
<keyword evidence="3 5" id="KW-0560">Oxidoreductase</keyword>
<sequence length="313" mass="35424">MDKGSKIYVAGHRGLVGSAILRKLRAEGYTNLVTRTRQELDLRDQAAVNRFFEEERPEYVFLAAAKVGGILANSTYPADFIRDNLLIQTHVIDAAYRYGVKKLLFLGSSCIYPKYAPQPLKEGYLLTGPLEPTNEPYAVAKIAGIKMCQAYRRQYGFNAISLMPTNLYGPGDNFDLTTSHVLPALIRKFHEAKEEGRKEVVVWGTGTPRREFLHVDDLADAALFLMEHYESEEIINVGVGEDISIRELAELIARIVGFEGEIVYDTTKPDGTPRKLLDTSRLFALGWRPKIPLEEGIRQTYRWFLEHRAEVRG</sequence>
<dbReference type="InterPro" id="IPR028614">
    <property type="entry name" value="GDP_fucose/colitose_synth"/>
</dbReference>
<dbReference type="SUPFAM" id="SSF51735">
    <property type="entry name" value="NAD(P)-binding Rossmann-fold domains"/>
    <property type="match status" value="1"/>
</dbReference>
<protein>
    <recommendedName>
        <fullName evidence="5">GDP-L-fucose synthase</fullName>
        <ecNumber evidence="5">1.1.1.271</ecNumber>
    </recommendedName>
    <alternativeName>
        <fullName evidence="5">GDP-4-keto-6-deoxy-D-mannose-3,5-epimerase-4-reductase</fullName>
    </alternativeName>
</protein>
<comment type="pathway">
    <text evidence="5">Nucleotide-sugar biosynthesis; GDP-L-fucose biosynthesis via de novo pathway; GDP-L-fucose from GDP-alpha-D-mannose: step 2/2.</text>
</comment>
<evidence type="ECO:0000256" key="2">
    <source>
        <dbReference type="ARBA" id="ARBA00022857"/>
    </source>
</evidence>
<dbReference type="PANTHER" id="PTHR43238">
    <property type="entry name" value="GDP-L-FUCOSE SYNTHASE"/>
    <property type="match status" value="1"/>
</dbReference>
<feature type="domain" description="NAD-dependent epimerase/dehydratase" evidence="6">
    <location>
        <begin position="7"/>
        <end position="238"/>
    </location>
</feature>
<feature type="site" description="Important for catalytic activity" evidence="5">
    <location>
        <position position="108"/>
    </location>
</feature>
<feature type="binding site" evidence="5">
    <location>
        <begin position="164"/>
        <end position="167"/>
    </location>
    <ligand>
        <name>NADP(+)</name>
        <dbReference type="ChEBI" id="CHEBI:58349"/>
    </ligand>
</feature>
<comment type="function">
    <text evidence="5">Catalyzes the two-step NADP-dependent conversion of GDP-4-dehydro-6-deoxy-D-mannose to GDP-fucose, involving an epimerase and a reductase reaction.</text>
</comment>
<evidence type="ECO:0000259" key="6">
    <source>
        <dbReference type="Pfam" id="PF01370"/>
    </source>
</evidence>
<dbReference type="EMBL" id="JBHLTW010000009">
    <property type="protein sequence ID" value="MFC0595157.1"/>
    <property type="molecule type" value="Genomic_DNA"/>
</dbReference>
<keyword evidence="4 5" id="KW-0413">Isomerase</keyword>
<evidence type="ECO:0000313" key="7">
    <source>
        <dbReference type="EMBL" id="MFC0595157.1"/>
    </source>
</evidence>
<dbReference type="Proteomes" id="UP001589830">
    <property type="component" value="Unassembled WGS sequence"/>
</dbReference>
<comment type="similarity">
    <text evidence="1 5">Belongs to the NAD(P)-dependent epimerase/dehydratase family. Fucose synthase subfamily.</text>
</comment>
<gene>
    <name evidence="5" type="primary">fcl</name>
    <name evidence="7" type="ORF">ACFFFP_03050</name>
</gene>
<organism evidence="7 8">
    <name type="scientific">Thermus composti</name>
    <dbReference type="NCBI Taxonomy" id="532059"/>
    <lineage>
        <taxon>Bacteria</taxon>
        <taxon>Thermotogati</taxon>
        <taxon>Deinococcota</taxon>
        <taxon>Deinococci</taxon>
        <taxon>Thermales</taxon>
        <taxon>Thermaceae</taxon>
        <taxon>Thermus</taxon>
    </lineage>
</organism>
<feature type="binding site" evidence="5">
    <location>
        <begin position="11"/>
        <end position="17"/>
    </location>
    <ligand>
        <name>NADP(+)</name>
        <dbReference type="ChEBI" id="CHEBI:58349"/>
    </ligand>
</feature>